<evidence type="ECO:0000313" key="2">
    <source>
        <dbReference type="Proteomes" id="UP000735302"/>
    </source>
</evidence>
<gene>
    <name evidence="1" type="ORF">PoB_005868800</name>
</gene>
<protein>
    <recommendedName>
        <fullName evidence="3">RNase H type-1 domain-containing protein</fullName>
    </recommendedName>
</protein>
<organism evidence="1 2">
    <name type="scientific">Plakobranchus ocellatus</name>
    <dbReference type="NCBI Taxonomy" id="259542"/>
    <lineage>
        <taxon>Eukaryota</taxon>
        <taxon>Metazoa</taxon>
        <taxon>Spiralia</taxon>
        <taxon>Lophotrochozoa</taxon>
        <taxon>Mollusca</taxon>
        <taxon>Gastropoda</taxon>
        <taxon>Heterobranchia</taxon>
        <taxon>Euthyneura</taxon>
        <taxon>Panpulmonata</taxon>
        <taxon>Sacoglossa</taxon>
        <taxon>Placobranchoidea</taxon>
        <taxon>Plakobranchidae</taxon>
        <taxon>Plakobranchus</taxon>
    </lineage>
</organism>
<dbReference type="Proteomes" id="UP000735302">
    <property type="component" value="Unassembled WGS sequence"/>
</dbReference>
<evidence type="ECO:0008006" key="3">
    <source>
        <dbReference type="Google" id="ProtNLM"/>
    </source>
</evidence>
<keyword evidence="2" id="KW-1185">Reference proteome</keyword>
<reference evidence="1 2" key="1">
    <citation type="journal article" date="2021" name="Elife">
        <title>Chloroplast acquisition without the gene transfer in kleptoplastic sea slugs, Plakobranchus ocellatus.</title>
        <authorList>
            <person name="Maeda T."/>
            <person name="Takahashi S."/>
            <person name="Yoshida T."/>
            <person name="Shimamura S."/>
            <person name="Takaki Y."/>
            <person name="Nagai Y."/>
            <person name="Toyoda A."/>
            <person name="Suzuki Y."/>
            <person name="Arimoto A."/>
            <person name="Ishii H."/>
            <person name="Satoh N."/>
            <person name="Nishiyama T."/>
            <person name="Hasebe M."/>
            <person name="Maruyama T."/>
            <person name="Minagawa J."/>
            <person name="Obokata J."/>
            <person name="Shigenobu S."/>
        </authorList>
    </citation>
    <scope>NUCLEOTIDE SEQUENCE [LARGE SCALE GENOMIC DNA]</scope>
</reference>
<accession>A0AAV4CJN7</accession>
<dbReference type="EMBL" id="BLXT01006566">
    <property type="protein sequence ID" value="GFO32183.1"/>
    <property type="molecule type" value="Genomic_DNA"/>
</dbReference>
<proteinExistence type="predicted"/>
<evidence type="ECO:0000313" key="1">
    <source>
        <dbReference type="EMBL" id="GFO32183.1"/>
    </source>
</evidence>
<comment type="caution">
    <text evidence="1">The sequence shown here is derived from an EMBL/GenBank/DDBJ whole genome shotgun (WGS) entry which is preliminary data.</text>
</comment>
<dbReference type="AlphaFoldDB" id="A0AAV4CJN7"/>
<name>A0AAV4CJN7_9GAST</name>
<sequence length="123" mass="13621">MCTKTSVRILHEIRTAPEDAPLAKQTWSPIWFSPLPKLNEIGWTRKKEDALPSVIRALALERIDSFDKEYILCSTDGSTRDGVLDGGYGIFIQWPDETTTRTLGPVGNRCAAACVSTKHSSNV</sequence>